<evidence type="ECO:0000313" key="2">
    <source>
        <dbReference type="EMBL" id="CAL1404322.1"/>
    </source>
</evidence>
<evidence type="ECO:0000256" key="1">
    <source>
        <dbReference type="SAM" id="MobiDB-lite"/>
    </source>
</evidence>
<dbReference type="Proteomes" id="UP001497516">
    <property type="component" value="Chromosome 7"/>
</dbReference>
<name>A0AAV2G2C6_9ROSI</name>
<dbReference type="EMBL" id="OZ034820">
    <property type="protein sequence ID" value="CAL1404322.1"/>
    <property type="molecule type" value="Genomic_DNA"/>
</dbReference>
<reference evidence="2 3" key="1">
    <citation type="submission" date="2024-04" db="EMBL/GenBank/DDBJ databases">
        <authorList>
            <person name="Fracassetti M."/>
        </authorList>
    </citation>
    <scope>NUCLEOTIDE SEQUENCE [LARGE SCALE GENOMIC DNA]</scope>
</reference>
<evidence type="ECO:0000313" key="3">
    <source>
        <dbReference type="Proteomes" id="UP001497516"/>
    </source>
</evidence>
<keyword evidence="3" id="KW-1185">Reference proteome</keyword>
<organism evidence="2 3">
    <name type="scientific">Linum trigynum</name>
    <dbReference type="NCBI Taxonomy" id="586398"/>
    <lineage>
        <taxon>Eukaryota</taxon>
        <taxon>Viridiplantae</taxon>
        <taxon>Streptophyta</taxon>
        <taxon>Embryophyta</taxon>
        <taxon>Tracheophyta</taxon>
        <taxon>Spermatophyta</taxon>
        <taxon>Magnoliopsida</taxon>
        <taxon>eudicotyledons</taxon>
        <taxon>Gunneridae</taxon>
        <taxon>Pentapetalae</taxon>
        <taxon>rosids</taxon>
        <taxon>fabids</taxon>
        <taxon>Malpighiales</taxon>
        <taxon>Linaceae</taxon>
        <taxon>Linum</taxon>
    </lineage>
</organism>
<gene>
    <name evidence="2" type="ORF">LTRI10_LOCUS44188</name>
</gene>
<dbReference type="AlphaFoldDB" id="A0AAV2G2C6"/>
<feature type="region of interest" description="Disordered" evidence="1">
    <location>
        <begin position="1"/>
        <end position="27"/>
    </location>
</feature>
<proteinExistence type="predicted"/>
<protein>
    <submittedName>
        <fullName evidence="2">Uncharacterized protein</fullName>
    </submittedName>
</protein>
<sequence>MRLEAFRQPEISLNVETNPEMEKKRKDEKQIYEKQKQIYSVAVHEKHPPDTYHGSAEEAWNQREITASRKLLWEQMRASEQQEQTPAKESK</sequence>
<accession>A0AAV2G2C6</accession>